<keyword evidence="4 7" id="KW-0812">Transmembrane</keyword>
<keyword evidence="6 7" id="KW-0472">Membrane</keyword>
<evidence type="ECO:0000313" key="9">
    <source>
        <dbReference type="Proteomes" id="UP000199387"/>
    </source>
</evidence>
<feature type="transmembrane region" description="Helical" evidence="7">
    <location>
        <begin position="306"/>
        <end position="328"/>
    </location>
</feature>
<feature type="transmembrane region" description="Helical" evidence="7">
    <location>
        <begin position="161"/>
        <end position="179"/>
    </location>
</feature>
<feature type="transmembrane region" description="Helical" evidence="7">
    <location>
        <begin position="234"/>
        <end position="251"/>
    </location>
</feature>
<feature type="transmembrane region" description="Helical" evidence="7">
    <location>
        <begin position="199"/>
        <end position="218"/>
    </location>
</feature>
<dbReference type="OrthoDB" id="2416742at2"/>
<proteinExistence type="inferred from homology"/>
<feature type="transmembrane region" description="Helical" evidence="7">
    <location>
        <begin position="76"/>
        <end position="97"/>
    </location>
</feature>
<dbReference type="Proteomes" id="UP000199387">
    <property type="component" value="Unassembled WGS sequence"/>
</dbReference>
<reference evidence="8 9" key="1">
    <citation type="submission" date="2016-10" db="EMBL/GenBank/DDBJ databases">
        <authorList>
            <person name="de Groot N.N."/>
        </authorList>
    </citation>
    <scope>NUCLEOTIDE SEQUENCE [LARGE SCALE GENOMIC DNA]</scope>
    <source>
        <strain evidence="8 9">DSM 45514</strain>
    </source>
</reference>
<comment type="similarity">
    <text evidence="2">Belongs to the cytochrome ubiquinol oxidase subunit 2 family.</text>
</comment>
<keyword evidence="9" id="KW-1185">Reference proteome</keyword>
<protein>
    <submittedName>
        <fullName evidence="8">Cytochrome d ubiquinol oxidase subunit II</fullName>
    </submittedName>
</protein>
<keyword evidence="5 7" id="KW-1133">Transmembrane helix</keyword>
<accession>A0A1G6RCJ3</accession>
<organism evidence="8 9">
    <name type="scientific">Melghirimyces thermohalophilus</name>
    <dbReference type="NCBI Taxonomy" id="1236220"/>
    <lineage>
        <taxon>Bacteria</taxon>
        <taxon>Bacillati</taxon>
        <taxon>Bacillota</taxon>
        <taxon>Bacilli</taxon>
        <taxon>Bacillales</taxon>
        <taxon>Thermoactinomycetaceae</taxon>
        <taxon>Melghirimyces</taxon>
    </lineage>
</organism>
<evidence type="ECO:0000256" key="7">
    <source>
        <dbReference type="SAM" id="Phobius"/>
    </source>
</evidence>
<evidence type="ECO:0000256" key="3">
    <source>
        <dbReference type="ARBA" id="ARBA00022475"/>
    </source>
</evidence>
<evidence type="ECO:0000256" key="5">
    <source>
        <dbReference type="ARBA" id="ARBA00022989"/>
    </source>
</evidence>
<dbReference type="STRING" id="1236220.SAMN04488112_12723"/>
<dbReference type="RefSeq" id="WP_091573022.1">
    <property type="nucleotide sequence ID" value="NZ_FMZA01000027.1"/>
</dbReference>
<name>A0A1G6RCJ3_9BACL</name>
<feature type="transmembrane region" description="Helical" evidence="7">
    <location>
        <begin position="263"/>
        <end position="286"/>
    </location>
</feature>
<evidence type="ECO:0000256" key="2">
    <source>
        <dbReference type="ARBA" id="ARBA00007543"/>
    </source>
</evidence>
<sequence length="345" mass="38790">MNEGLLAVSLVWLFVFIYAILGSIDFGAGFWGMVHRNEVQGEAGALANRFLSPTWEVTNVFLVLLVVTLVSFFPAAIYTVGMALLLPGSLVLILLTIRSAMMAFQHSVRRFKGALEVVSGVTGVLIPSLLVSVLPILTGGFIDPESGMLRVGKLFTSPVTYAYLAFGLSSQLFLSASFLADYAREADNEPSYRVFRRHAVRLGPLTLITAVLTTWTIGQEASWLRQQLLEEGRWFLLSILAFLIGYLALFWKRRDRQKYRGWPRVAFILFIIQYALASFAYGRAHLPYLVYPSLTVDNSVTNPEMFRLLMVSYGIGLAILIPGFYLFWRLFLKDKRYLAPKEEGE</sequence>
<comment type="subcellular location">
    <subcellularLocation>
        <location evidence="1">Cell membrane</location>
        <topology evidence="1">Multi-pass membrane protein</topology>
    </subcellularLocation>
</comment>
<dbReference type="InterPro" id="IPR003317">
    <property type="entry name" value="Cyt-d_oxidase_su2"/>
</dbReference>
<evidence type="ECO:0000256" key="6">
    <source>
        <dbReference type="ARBA" id="ARBA00023136"/>
    </source>
</evidence>
<feature type="transmembrane region" description="Helical" evidence="7">
    <location>
        <begin position="117"/>
        <end position="141"/>
    </location>
</feature>
<feature type="transmembrane region" description="Helical" evidence="7">
    <location>
        <begin position="6"/>
        <end position="34"/>
    </location>
</feature>
<dbReference type="Pfam" id="PF02322">
    <property type="entry name" value="Cyt_bd_oxida_II"/>
    <property type="match status" value="1"/>
</dbReference>
<evidence type="ECO:0000256" key="4">
    <source>
        <dbReference type="ARBA" id="ARBA00022692"/>
    </source>
</evidence>
<dbReference type="GO" id="GO:0005886">
    <property type="term" value="C:plasma membrane"/>
    <property type="evidence" value="ECO:0007669"/>
    <property type="project" value="UniProtKB-SubCell"/>
</dbReference>
<dbReference type="EMBL" id="FMZA01000027">
    <property type="protein sequence ID" value="SDD01785.1"/>
    <property type="molecule type" value="Genomic_DNA"/>
</dbReference>
<evidence type="ECO:0000256" key="1">
    <source>
        <dbReference type="ARBA" id="ARBA00004651"/>
    </source>
</evidence>
<keyword evidence="3" id="KW-1003">Cell membrane</keyword>
<gene>
    <name evidence="8" type="ORF">SAMN04488112_12723</name>
</gene>
<feature type="transmembrane region" description="Helical" evidence="7">
    <location>
        <begin position="46"/>
        <end position="70"/>
    </location>
</feature>
<dbReference type="AlphaFoldDB" id="A0A1G6RCJ3"/>
<evidence type="ECO:0000313" key="8">
    <source>
        <dbReference type="EMBL" id="SDD01785.1"/>
    </source>
</evidence>